<evidence type="ECO:0000256" key="2">
    <source>
        <dbReference type="ARBA" id="ARBA00006763"/>
    </source>
</evidence>
<keyword evidence="5" id="KW-1185">Reference proteome</keyword>
<name>A0A2P5K8M8_9BURK</name>
<accession>A0A2P5K8M8</accession>
<comment type="similarity">
    <text evidence="2 3">Belongs to the LOG family.</text>
</comment>
<keyword evidence="3" id="KW-0203">Cytokinin biosynthesis</keyword>
<dbReference type="GO" id="GO:0009691">
    <property type="term" value="P:cytokinin biosynthetic process"/>
    <property type="evidence" value="ECO:0007669"/>
    <property type="project" value="UniProtKB-UniRule"/>
</dbReference>
<dbReference type="SUPFAM" id="SSF102405">
    <property type="entry name" value="MCP/YpsA-like"/>
    <property type="match status" value="1"/>
</dbReference>
<proteinExistence type="inferred from homology"/>
<evidence type="ECO:0000256" key="1">
    <source>
        <dbReference type="ARBA" id="ARBA00000274"/>
    </source>
</evidence>
<comment type="catalytic activity">
    <reaction evidence="1">
        <text>AMP + H2O = D-ribose 5-phosphate + adenine</text>
        <dbReference type="Rhea" id="RHEA:20129"/>
        <dbReference type="ChEBI" id="CHEBI:15377"/>
        <dbReference type="ChEBI" id="CHEBI:16708"/>
        <dbReference type="ChEBI" id="CHEBI:78346"/>
        <dbReference type="ChEBI" id="CHEBI:456215"/>
        <dbReference type="EC" id="3.2.2.4"/>
    </reaction>
</comment>
<dbReference type="InterPro" id="IPR005269">
    <property type="entry name" value="LOG"/>
</dbReference>
<dbReference type="Pfam" id="PF03641">
    <property type="entry name" value="Lysine_decarbox"/>
    <property type="match status" value="1"/>
</dbReference>
<evidence type="ECO:0000313" key="4">
    <source>
        <dbReference type="EMBL" id="PPB83072.1"/>
    </source>
</evidence>
<dbReference type="PANTHER" id="PTHR31223">
    <property type="entry name" value="LOG FAMILY PROTEIN YJL055W"/>
    <property type="match status" value="1"/>
</dbReference>
<dbReference type="GO" id="GO:0008714">
    <property type="term" value="F:AMP nucleosidase activity"/>
    <property type="evidence" value="ECO:0007669"/>
    <property type="project" value="UniProtKB-EC"/>
</dbReference>
<dbReference type="AlphaFoldDB" id="A0A2P5K8M8"/>
<dbReference type="PANTHER" id="PTHR31223:SF70">
    <property type="entry name" value="LOG FAMILY PROTEIN YJL055W"/>
    <property type="match status" value="1"/>
</dbReference>
<gene>
    <name evidence="4" type="ORF">B0O95_11024</name>
</gene>
<dbReference type="InterPro" id="IPR031100">
    <property type="entry name" value="LOG_fam"/>
</dbReference>
<dbReference type="Gene3D" id="3.40.50.450">
    <property type="match status" value="1"/>
</dbReference>
<comment type="caution">
    <text evidence="4">The sequence shown here is derived from an EMBL/GenBank/DDBJ whole genome shotgun (WGS) entry which is preliminary data.</text>
</comment>
<dbReference type="NCBIfam" id="TIGR00730">
    <property type="entry name" value="Rossman fold protein, TIGR00730 family"/>
    <property type="match status" value="1"/>
</dbReference>
<reference evidence="4 5" key="1">
    <citation type="submission" date="2018-01" db="EMBL/GenBank/DDBJ databases">
        <title>Genomic Encyclopedia of Type Strains, Phase III (KMG-III): the genomes of soil and plant-associated and newly described type strains.</title>
        <authorList>
            <person name="Whitman W."/>
        </authorList>
    </citation>
    <scope>NUCLEOTIDE SEQUENCE [LARGE SCALE GENOMIC DNA]</scope>
    <source>
        <strain evidence="4 5">HKI456</strain>
    </source>
</reference>
<organism evidence="4 5">
    <name type="scientific">Mycetohabitans endofungorum</name>
    <dbReference type="NCBI Taxonomy" id="417203"/>
    <lineage>
        <taxon>Bacteria</taxon>
        <taxon>Pseudomonadati</taxon>
        <taxon>Pseudomonadota</taxon>
        <taxon>Betaproteobacteria</taxon>
        <taxon>Burkholderiales</taxon>
        <taxon>Burkholderiaceae</taxon>
        <taxon>Mycetohabitans</taxon>
    </lineage>
</organism>
<sequence length="195" mass="21219">MISSVCVYCGSAIGRRDEYRQAAQAFGRALAHAGLTLVYGGGHVGLMGEIADAVLQAQGHAIGVIPQLLIDKEVGHRGLTELHVVANMHERKKMMADLSDAFVALPGGAGTFEELFEVYTWAQLGYHQKPVGLLNVAGYYDPLLAMLRHTANEGFMRHDYVGLLQVESDADALLDGLQRYVPPVGDKWSEKREAV</sequence>
<evidence type="ECO:0000256" key="3">
    <source>
        <dbReference type="RuleBase" id="RU363015"/>
    </source>
</evidence>
<dbReference type="Proteomes" id="UP000243096">
    <property type="component" value="Unassembled WGS sequence"/>
</dbReference>
<keyword evidence="3" id="KW-0378">Hydrolase</keyword>
<dbReference type="EMBL" id="PRDW01000010">
    <property type="protein sequence ID" value="PPB83072.1"/>
    <property type="molecule type" value="Genomic_DNA"/>
</dbReference>
<dbReference type="EC" id="3.2.2.n1" evidence="3"/>
<evidence type="ECO:0000313" key="5">
    <source>
        <dbReference type="Proteomes" id="UP000243096"/>
    </source>
</evidence>
<dbReference type="GO" id="GO:0005829">
    <property type="term" value="C:cytosol"/>
    <property type="evidence" value="ECO:0007669"/>
    <property type="project" value="TreeGrafter"/>
</dbReference>
<protein>
    <recommendedName>
        <fullName evidence="3">Cytokinin riboside 5'-monophosphate phosphoribohydrolase</fullName>
        <ecNumber evidence="3">3.2.2.n1</ecNumber>
    </recommendedName>
</protein>